<name>A0A1B2EAW1_9HYPH</name>
<dbReference type="KEGG" id="moc:BB934_01705"/>
<organism evidence="1">
    <name type="scientific">Microvirga ossetica</name>
    <dbReference type="NCBI Taxonomy" id="1882682"/>
    <lineage>
        <taxon>Bacteria</taxon>
        <taxon>Pseudomonadati</taxon>
        <taxon>Pseudomonadota</taxon>
        <taxon>Alphaproteobacteria</taxon>
        <taxon>Hyphomicrobiales</taxon>
        <taxon>Methylobacteriaceae</taxon>
        <taxon>Microvirga</taxon>
    </lineage>
</organism>
<protein>
    <submittedName>
        <fullName evidence="1">Uncharacterized protein</fullName>
    </submittedName>
</protein>
<dbReference type="RefSeq" id="WP_099508089.1">
    <property type="nucleotide sequence ID" value="NZ_CP016616.1"/>
</dbReference>
<dbReference type="SUPFAM" id="SSF51161">
    <property type="entry name" value="Trimeric LpxA-like enzymes"/>
    <property type="match status" value="1"/>
</dbReference>
<dbReference type="EMBL" id="CP016616">
    <property type="protein sequence ID" value="ANY77089.1"/>
    <property type="molecule type" value="Genomic_DNA"/>
</dbReference>
<dbReference type="Gene3D" id="2.160.10.10">
    <property type="entry name" value="Hexapeptide repeat proteins"/>
    <property type="match status" value="1"/>
</dbReference>
<dbReference type="OrthoDB" id="5504419at2"/>
<gene>
    <name evidence="1" type="ORF">BB934_01705</name>
</gene>
<evidence type="ECO:0000313" key="1">
    <source>
        <dbReference type="EMBL" id="ANY77089.1"/>
    </source>
</evidence>
<proteinExistence type="predicted"/>
<dbReference type="AlphaFoldDB" id="A0A1B2EAW1"/>
<dbReference type="InterPro" id="IPR011004">
    <property type="entry name" value="Trimer_LpxA-like_sf"/>
</dbReference>
<reference evidence="1" key="1">
    <citation type="submission" date="2016-07" db="EMBL/GenBank/DDBJ databases">
        <title>Microvirga ossetica sp. nov. a new species of rhizobia isolated from root nodules of the legume species Vicia alpestris Steven originated from North Ossetia region in the Caucasus.</title>
        <authorList>
            <person name="Safronova V.I."/>
            <person name="Kuznetsova I.G."/>
            <person name="Sazanova A.L."/>
            <person name="Belimov A."/>
            <person name="Andronov E."/>
            <person name="Osledkin Y.S."/>
            <person name="Onishchuk O.P."/>
            <person name="Kurchak O.N."/>
            <person name="Shaposhnikov A.I."/>
            <person name="Willems A."/>
            <person name="Tikhonovich I.A."/>
        </authorList>
    </citation>
    <scope>NUCLEOTIDE SEQUENCE [LARGE SCALE GENOMIC DNA]</scope>
    <source>
        <strain evidence="1">V5/3M</strain>
    </source>
</reference>
<sequence length="207" mass="21457">MNESEKLADEARQRLGFLSRAETAALAQRGILLPVPDSVLISPEVRVEEGAILWPGVILQALEGGGIVIGGETQLFPGTRIVASGAAVRIGARAEIGEEGGFTIEAGLGETIEIGDDARLLGGGSLSRPNRIGRGAQVLGPIRCQNCTLGDGGSYRDPDPDGRGGVLKGSGIARNIDVPTGSVIQAFGLFSEGTLRPQSHFHPKSGR</sequence>
<accession>A0A1B2EAW1</accession>